<evidence type="ECO:0000313" key="5">
    <source>
        <dbReference type="Proteomes" id="UP000578569"/>
    </source>
</evidence>
<evidence type="ECO:0000256" key="2">
    <source>
        <dbReference type="ARBA" id="ARBA00022803"/>
    </source>
</evidence>
<keyword evidence="5" id="KW-1185">Reference proteome</keyword>
<dbReference type="SMART" id="SM00028">
    <property type="entry name" value="TPR"/>
    <property type="match status" value="3"/>
</dbReference>
<dbReference type="RefSeq" id="WP_183934064.1">
    <property type="nucleotide sequence ID" value="NZ_JACICF010000002.1"/>
</dbReference>
<evidence type="ECO:0000256" key="3">
    <source>
        <dbReference type="SAM" id="SignalP"/>
    </source>
</evidence>
<proteinExistence type="predicted"/>
<name>A0A839Z796_9SPHN</name>
<dbReference type="Pfam" id="PF13432">
    <property type="entry name" value="TPR_16"/>
    <property type="match status" value="2"/>
</dbReference>
<accession>A0A839Z796</accession>
<evidence type="ECO:0000256" key="1">
    <source>
        <dbReference type="ARBA" id="ARBA00022737"/>
    </source>
</evidence>
<evidence type="ECO:0000313" key="4">
    <source>
        <dbReference type="EMBL" id="MBB3764684.1"/>
    </source>
</evidence>
<comment type="caution">
    <text evidence="4">The sequence shown here is derived from an EMBL/GenBank/DDBJ whole genome shotgun (WGS) entry which is preliminary data.</text>
</comment>
<sequence>MILSLSLVLAALSPSPAVPPVAATMSEGDRWLGEADHALRQGRTEQARLMVGSAVEAGASGVPVDRLLAGIAFAEGKHERALTLARAILVEAPDDAAMLEIAGLAALRDGRDEEAFHLLRRGVMANPNRWQLFNAFGVAADRMGDHRGARAAYRQGLMLAPDEPKLLNNLGWSLLLDGSWHAALAPLERAAALRPDDPLIRRNMELARAANAAELPARRRGESDADFAARLNDAGVIAAAQGEKARAAAAFTRAIEASSQWYGRAARNLDAVRP</sequence>
<dbReference type="EMBL" id="JACICF010000002">
    <property type="protein sequence ID" value="MBB3764684.1"/>
    <property type="molecule type" value="Genomic_DNA"/>
</dbReference>
<dbReference type="Proteomes" id="UP000578569">
    <property type="component" value="Unassembled WGS sequence"/>
</dbReference>
<keyword evidence="1" id="KW-0677">Repeat</keyword>
<protein>
    <submittedName>
        <fullName evidence="4">Flp pilus assembly protein TadD</fullName>
    </submittedName>
</protein>
<reference evidence="4 5" key="1">
    <citation type="submission" date="2020-08" db="EMBL/GenBank/DDBJ databases">
        <title>Genomic Encyclopedia of Type Strains, Phase IV (KMG-IV): sequencing the most valuable type-strain genomes for metagenomic binning, comparative biology and taxonomic classification.</title>
        <authorList>
            <person name="Goeker M."/>
        </authorList>
    </citation>
    <scope>NUCLEOTIDE SEQUENCE [LARGE SCALE GENOMIC DNA]</scope>
    <source>
        <strain evidence="4 5">DSM 24194</strain>
    </source>
</reference>
<dbReference type="PANTHER" id="PTHR44186">
    <property type="match status" value="1"/>
</dbReference>
<organism evidence="4 5">
    <name type="scientific">Sphingomicrobium lutaoense</name>
    <dbReference type="NCBI Taxonomy" id="515949"/>
    <lineage>
        <taxon>Bacteria</taxon>
        <taxon>Pseudomonadati</taxon>
        <taxon>Pseudomonadota</taxon>
        <taxon>Alphaproteobacteria</taxon>
        <taxon>Sphingomonadales</taxon>
        <taxon>Sphingomonadaceae</taxon>
        <taxon>Sphingomicrobium</taxon>
    </lineage>
</organism>
<gene>
    <name evidence="4" type="ORF">FHS50_001746</name>
</gene>
<dbReference type="PANTHER" id="PTHR44186:SF1">
    <property type="entry name" value="BARDET-BIEDL SYNDROME 4 PROTEIN"/>
    <property type="match status" value="1"/>
</dbReference>
<dbReference type="InterPro" id="IPR019734">
    <property type="entry name" value="TPR_rpt"/>
</dbReference>
<dbReference type="AlphaFoldDB" id="A0A839Z796"/>
<dbReference type="SUPFAM" id="SSF48452">
    <property type="entry name" value="TPR-like"/>
    <property type="match status" value="1"/>
</dbReference>
<dbReference type="InterPro" id="IPR011990">
    <property type="entry name" value="TPR-like_helical_dom_sf"/>
</dbReference>
<keyword evidence="2" id="KW-0802">TPR repeat</keyword>
<keyword evidence="3" id="KW-0732">Signal</keyword>
<dbReference type="Gene3D" id="1.25.40.10">
    <property type="entry name" value="Tetratricopeptide repeat domain"/>
    <property type="match status" value="1"/>
</dbReference>
<feature type="signal peptide" evidence="3">
    <location>
        <begin position="1"/>
        <end position="17"/>
    </location>
</feature>
<feature type="chain" id="PRO_5032928475" evidence="3">
    <location>
        <begin position="18"/>
        <end position="274"/>
    </location>
</feature>